<evidence type="ECO:0000313" key="2">
    <source>
        <dbReference type="Proteomes" id="UP000095283"/>
    </source>
</evidence>
<evidence type="ECO:0000313" key="3">
    <source>
        <dbReference type="WBParaSite" id="Hba_08317"/>
    </source>
</evidence>
<feature type="region of interest" description="Disordered" evidence="1">
    <location>
        <begin position="1"/>
        <end position="31"/>
    </location>
</feature>
<proteinExistence type="predicted"/>
<dbReference type="Proteomes" id="UP000095283">
    <property type="component" value="Unplaced"/>
</dbReference>
<sequence>MFGSTRNLGNSNNAPNSGLEDATGTSSNSQQRNINGLKHKYHYNFLVKYIFFYNDVLRQIVSIYNQKMLLLIKIQVILQSSSTSLTWETRIQCFVGCFVLSIISSLCVKYYWIIVFLLGSKLFFHVYFLICLPLSNETQLKFIYLSHIEAIRQLIGSCC</sequence>
<keyword evidence="2" id="KW-1185">Reference proteome</keyword>
<dbReference type="AlphaFoldDB" id="A0A1I7WT07"/>
<feature type="compositionally biased region" description="Polar residues" evidence="1">
    <location>
        <begin position="1"/>
        <end position="16"/>
    </location>
</feature>
<reference evidence="3" key="1">
    <citation type="submission" date="2016-11" db="UniProtKB">
        <authorList>
            <consortium name="WormBaseParasite"/>
        </authorList>
    </citation>
    <scope>IDENTIFICATION</scope>
</reference>
<organism evidence="2 3">
    <name type="scientific">Heterorhabditis bacteriophora</name>
    <name type="common">Entomopathogenic nematode worm</name>
    <dbReference type="NCBI Taxonomy" id="37862"/>
    <lineage>
        <taxon>Eukaryota</taxon>
        <taxon>Metazoa</taxon>
        <taxon>Ecdysozoa</taxon>
        <taxon>Nematoda</taxon>
        <taxon>Chromadorea</taxon>
        <taxon>Rhabditida</taxon>
        <taxon>Rhabditina</taxon>
        <taxon>Rhabditomorpha</taxon>
        <taxon>Strongyloidea</taxon>
        <taxon>Heterorhabditidae</taxon>
        <taxon>Heterorhabditis</taxon>
    </lineage>
</organism>
<name>A0A1I7WT07_HETBA</name>
<protein>
    <submittedName>
        <fullName evidence="3">Transmembrane protein</fullName>
    </submittedName>
</protein>
<dbReference type="WBParaSite" id="Hba_08317">
    <property type="protein sequence ID" value="Hba_08317"/>
    <property type="gene ID" value="Hba_08317"/>
</dbReference>
<accession>A0A1I7WT07</accession>
<evidence type="ECO:0000256" key="1">
    <source>
        <dbReference type="SAM" id="MobiDB-lite"/>
    </source>
</evidence>